<evidence type="ECO:0000256" key="5">
    <source>
        <dbReference type="ARBA" id="ARBA00022989"/>
    </source>
</evidence>
<dbReference type="EMBL" id="CP011005">
    <property type="protein sequence ID" value="AJT40937.1"/>
    <property type="molecule type" value="Genomic_DNA"/>
</dbReference>
<dbReference type="GO" id="GO:0016020">
    <property type="term" value="C:membrane"/>
    <property type="evidence" value="ECO:0007669"/>
    <property type="project" value="UniProtKB-ARBA"/>
</dbReference>
<evidence type="ECO:0000313" key="11">
    <source>
        <dbReference type="Proteomes" id="UP000061839"/>
    </source>
</evidence>
<keyword evidence="7 9" id="KW-0472">Membrane</keyword>
<comment type="subcellular location">
    <subcellularLocation>
        <location evidence="1">Membrane</location>
        <topology evidence="1">Single-pass membrane protein</topology>
    </subcellularLocation>
</comment>
<gene>
    <name evidence="10" type="ORF">UM93_04385</name>
</gene>
<keyword evidence="2" id="KW-0813">Transport</keyword>
<evidence type="ECO:0000256" key="4">
    <source>
        <dbReference type="ARBA" id="ARBA00022927"/>
    </source>
</evidence>
<dbReference type="RefSeq" id="WP_045073909.1">
    <property type="nucleotide sequence ID" value="NZ_CP011005.1"/>
</dbReference>
<dbReference type="STRING" id="1618207.UM93_04385"/>
<dbReference type="KEGG" id="ari:UM93_04385"/>
<keyword evidence="4" id="KW-0653">Protein transport</keyword>
<reference evidence="10 11" key="1">
    <citation type="journal article" date="2015" name="Genome Announc.">
        <title>Complete Genome Sequencing of Protease-Producing Novel Arthrobacter sp. Strain IHBB 11108 Using PacBio Single-Molecule Real-Time Sequencing Technology.</title>
        <authorList>
            <person name="Kiran S."/>
            <person name="Swarnkar M.K."/>
            <person name="Pal M."/>
            <person name="Thakur R."/>
            <person name="Tewari R."/>
            <person name="Singh A.K."/>
            <person name="Gulati A."/>
        </authorList>
    </citation>
    <scope>NUCLEOTIDE SEQUENCE [LARGE SCALE GENOMIC DNA]</scope>
    <source>
        <strain evidence="10 11">IHBB 11108</strain>
    </source>
</reference>
<feature type="region of interest" description="Disordered" evidence="8">
    <location>
        <begin position="46"/>
        <end position="99"/>
    </location>
</feature>
<accession>A0A0D4BWU4</accession>
<evidence type="ECO:0000256" key="1">
    <source>
        <dbReference type="ARBA" id="ARBA00004167"/>
    </source>
</evidence>
<proteinExistence type="predicted"/>
<dbReference type="AlphaFoldDB" id="A0A0D4BWU4"/>
<evidence type="ECO:0000256" key="7">
    <source>
        <dbReference type="ARBA" id="ARBA00023136"/>
    </source>
</evidence>
<keyword evidence="3 9" id="KW-0812">Transmembrane</keyword>
<dbReference type="InterPro" id="IPR003369">
    <property type="entry name" value="TatA/B/E"/>
</dbReference>
<keyword evidence="5 9" id="KW-1133">Transmembrane helix</keyword>
<evidence type="ECO:0000256" key="6">
    <source>
        <dbReference type="ARBA" id="ARBA00023010"/>
    </source>
</evidence>
<feature type="compositionally biased region" description="Low complexity" evidence="8">
    <location>
        <begin position="72"/>
        <end position="99"/>
    </location>
</feature>
<dbReference type="Gene3D" id="1.20.5.3310">
    <property type="match status" value="1"/>
</dbReference>
<evidence type="ECO:0000256" key="3">
    <source>
        <dbReference type="ARBA" id="ARBA00022692"/>
    </source>
</evidence>
<keyword evidence="6" id="KW-0811">Translocation</keyword>
<evidence type="ECO:0000313" key="10">
    <source>
        <dbReference type="EMBL" id="AJT40937.1"/>
    </source>
</evidence>
<evidence type="ECO:0000256" key="9">
    <source>
        <dbReference type="SAM" id="Phobius"/>
    </source>
</evidence>
<dbReference type="GO" id="GO:0015031">
    <property type="term" value="P:protein transport"/>
    <property type="evidence" value="ECO:0007669"/>
    <property type="project" value="UniProtKB-KW"/>
</dbReference>
<organism evidence="10 11">
    <name type="scientific">Psychromicrobium lacuslunae</name>
    <dbReference type="NCBI Taxonomy" id="1618207"/>
    <lineage>
        <taxon>Bacteria</taxon>
        <taxon>Bacillati</taxon>
        <taxon>Actinomycetota</taxon>
        <taxon>Actinomycetes</taxon>
        <taxon>Micrococcales</taxon>
        <taxon>Micrococcaceae</taxon>
        <taxon>Psychromicrobium</taxon>
    </lineage>
</organism>
<feature type="transmembrane region" description="Helical" evidence="9">
    <location>
        <begin position="6"/>
        <end position="24"/>
    </location>
</feature>
<dbReference type="OrthoDB" id="5245163at2"/>
<dbReference type="NCBIfam" id="NF001854">
    <property type="entry name" value="PRK00575.1"/>
    <property type="match status" value="1"/>
</dbReference>
<evidence type="ECO:0008006" key="12">
    <source>
        <dbReference type="Google" id="ProtNLM"/>
    </source>
</evidence>
<dbReference type="Pfam" id="PF02416">
    <property type="entry name" value="TatA_B_E"/>
    <property type="match status" value="1"/>
</dbReference>
<evidence type="ECO:0000256" key="2">
    <source>
        <dbReference type="ARBA" id="ARBA00022448"/>
    </source>
</evidence>
<keyword evidence="11" id="KW-1185">Reference proteome</keyword>
<feature type="compositionally biased region" description="Polar residues" evidence="8">
    <location>
        <begin position="54"/>
        <end position="63"/>
    </location>
</feature>
<sequence>MGRLFENPVVIIVIVVVIVLLIAAPKLPAMARSLGQSFRIIKSEVRESKADGQEANTAQQAQKPNEAPVEGTVVTPVNPQNNNGSNTSGTNTPPGNTTV</sequence>
<name>A0A0D4BWU4_9MICC</name>
<dbReference type="HOGENOM" id="CLU_086034_4_2_11"/>
<dbReference type="Proteomes" id="UP000061839">
    <property type="component" value="Chromosome"/>
</dbReference>
<protein>
    <recommendedName>
        <fullName evidence="12">Sec-independent protein translocase protein TatA</fullName>
    </recommendedName>
</protein>
<evidence type="ECO:0000256" key="8">
    <source>
        <dbReference type="SAM" id="MobiDB-lite"/>
    </source>
</evidence>
<dbReference type="PATRIC" id="fig|1618207.4.peg.892"/>